<protein>
    <recommendedName>
        <fullName evidence="4">Deaminated glutathione amidase</fullName>
        <ecNumber evidence="3">3.5.1.128</ecNumber>
    </recommendedName>
    <alternativeName>
        <fullName evidence="5">Nitrilase homolog 1</fullName>
    </alternativeName>
</protein>
<dbReference type="InterPro" id="IPR001110">
    <property type="entry name" value="UPF0012_CS"/>
</dbReference>
<dbReference type="InterPro" id="IPR036526">
    <property type="entry name" value="C-N_Hydrolase_sf"/>
</dbReference>
<organism evidence="7 8">
    <name type="scientific">Indicator maculatus</name>
    <name type="common">spotted honeyguide</name>
    <dbReference type="NCBI Taxonomy" id="545262"/>
    <lineage>
        <taxon>Eukaryota</taxon>
        <taxon>Metazoa</taxon>
        <taxon>Chordata</taxon>
        <taxon>Craniata</taxon>
        <taxon>Vertebrata</taxon>
        <taxon>Euteleostomi</taxon>
        <taxon>Archelosauria</taxon>
        <taxon>Archosauria</taxon>
        <taxon>Dinosauria</taxon>
        <taxon>Saurischia</taxon>
        <taxon>Theropoda</taxon>
        <taxon>Coelurosauria</taxon>
        <taxon>Aves</taxon>
        <taxon>Neognathae</taxon>
        <taxon>Neoaves</taxon>
        <taxon>Telluraves</taxon>
        <taxon>Coraciimorphae</taxon>
        <taxon>Piciformes</taxon>
        <taxon>Indicatoridae</taxon>
        <taxon>Indicator</taxon>
    </lineage>
</organism>
<dbReference type="EMBL" id="VXBD01000161">
    <property type="protein sequence ID" value="NXN06502.1"/>
    <property type="molecule type" value="Genomic_DNA"/>
</dbReference>
<dbReference type="PROSITE" id="PS01227">
    <property type="entry name" value="UPF0012"/>
    <property type="match status" value="1"/>
</dbReference>
<accession>A0A7L1FXX3</accession>
<keyword evidence="2" id="KW-0378">Hydrolase</keyword>
<dbReference type="OrthoDB" id="680339at2759"/>
<reference evidence="7 8" key="1">
    <citation type="submission" date="2019-09" db="EMBL/GenBank/DDBJ databases">
        <title>Bird 10,000 Genomes (B10K) Project - Family phase.</title>
        <authorList>
            <person name="Zhang G."/>
        </authorList>
    </citation>
    <scope>NUCLEOTIDE SEQUENCE [LARGE SCALE GENOMIC DNA]</scope>
    <source>
        <strain evidence="7">B10K-DU-001-78</strain>
        <tissue evidence="7">Muscle</tissue>
    </source>
</reference>
<keyword evidence="8" id="KW-1185">Reference proteome</keyword>
<sequence>QGRDPAHVVGARCQLQGLLSSLCHHPQQPAQAMESLPRLKPLVAVCQVTSTPDKELNFTSCARLVREAAGRGASIIFLPEGFDYIGENTAQTLSLAEGLDGDIMGRYMQLARECKVWLSLGGFHERGQDWVTTQRIYNCHALLDPAGKLVAAYRKTHLCDVELEGRVSMRESSFTNPGTEILPPVDTPVGKLGLSVCYDLRFPEVSLALRRAGAQLLTYPSAFTFPTGSAHWEVLLRARAIECQCYVVAAAQTGQNHGTRTSYGHAMVVDPWGAVVAQCHEGPGLCYAEIDLGYLQLVRRQMPVQGHRRHDLYGTVEAKGLAPVP</sequence>
<proteinExistence type="inferred from homology"/>
<dbReference type="AlphaFoldDB" id="A0A7L1FXX3"/>
<feature type="domain" description="CN hydrolase" evidence="6">
    <location>
        <begin position="41"/>
        <end position="292"/>
    </location>
</feature>
<dbReference type="SUPFAM" id="SSF56317">
    <property type="entry name" value="Carbon-nitrogen hydrolase"/>
    <property type="match status" value="1"/>
</dbReference>
<dbReference type="Pfam" id="PF00795">
    <property type="entry name" value="CN_hydrolase"/>
    <property type="match status" value="1"/>
</dbReference>
<dbReference type="PROSITE" id="PS50263">
    <property type="entry name" value="CN_HYDROLASE"/>
    <property type="match status" value="1"/>
</dbReference>
<evidence type="ECO:0000259" key="6">
    <source>
        <dbReference type="PROSITE" id="PS50263"/>
    </source>
</evidence>
<dbReference type="InterPro" id="IPR003010">
    <property type="entry name" value="C-N_Hydrolase"/>
</dbReference>
<dbReference type="PANTHER" id="PTHR23088:SF27">
    <property type="entry name" value="DEAMINATED GLUTATHIONE AMIDASE"/>
    <property type="match status" value="1"/>
</dbReference>
<feature type="non-terminal residue" evidence="7">
    <location>
        <position position="1"/>
    </location>
</feature>
<dbReference type="PANTHER" id="PTHR23088">
    <property type="entry name" value="NITRILASE-RELATED"/>
    <property type="match status" value="1"/>
</dbReference>
<feature type="non-terminal residue" evidence="7">
    <location>
        <position position="325"/>
    </location>
</feature>
<evidence type="ECO:0000313" key="8">
    <source>
        <dbReference type="Proteomes" id="UP000557230"/>
    </source>
</evidence>
<comment type="similarity">
    <text evidence="1">Belongs to the carbon-nitrogen hydrolase superfamily. NIT1/NIT2 family.</text>
</comment>
<dbReference type="EC" id="3.5.1.128" evidence="3"/>
<dbReference type="GO" id="GO:0110050">
    <property type="term" value="F:deaminated glutathione amidase activity"/>
    <property type="evidence" value="ECO:0007669"/>
    <property type="project" value="UniProtKB-EC"/>
</dbReference>
<evidence type="ECO:0000256" key="1">
    <source>
        <dbReference type="ARBA" id="ARBA00010613"/>
    </source>
</evidence>
<evidence type="ECO:0000256" key="2">
    <source>
        <dbReference type="ARBA" id="ARBA00022801"/>
    </source>
</evidence>
<evidence type="ECO:0000256" key="3">
    <source>
        <dbReference type="ARBA" id="ARBA00066912"/>
    </source>
</evidence>
<name>A0A7L1FXX3_9PICI</name>
<dbReference type="CDD" id="cd07572">
    <property type="entry name" value="nit"/>
    <property type="match status" value="1"/>
</dbReference>
<dbReference type="Gene3D" id="3.60.110.10">
    <property type="entry name" value="Carbon-nitrogen hydrolase"/>
    <property type="match status" value="1"/>
</dbReference>
<dbReference type="Proteomes" id="UP000557230">
    <property type="component" value="Unassembled WGS sequence"/>
</dbReference>
<dbReference type="FunFam" id="3.60.110.10:FF:000005">
    <property type="entry name" value="nitrilase homolog 1 isoform X1"/>
    <property type="match status" value="1"/>
</dbReference>
<dbReference type="InterPro" id="IPR045254">
    <property type="entry name" value="Nit1/2_C-N_Hydrolase"/>
</dbReference>
<gene>
    <name evidence="7" type="primary">Nit1</name>
    <name evidence="7" type="ORF">INDMAC_R06684</name>
</gene>
<comment type="caution">
    <text evidence="7">The sequence shown here is derived from an EMBL/GenBank/DDBJ whole genome shotgun (WGS) entry which is preliminary data.</text>
</comment>
<evidence type="ECO:0000313" key="7">
    <source>
        <dbReference type="EMBL" id="NXN06502.1"/>
    </source>
</evidence>
<evidence type="ECO:0000256" key="5">
    <source>
        <dbReference type="ARBA" id="ARBA00080297"/>
    </source>
</evidence>
<evidence type="ECO:0000256" key="4">
    <source>
        <dbReference type="ARBA" id="ARBA00074513"/>
    </source>
</evidence>